<dbReference type="PANTHER" id="PTHR12542">
    <property type="entry name" value="EXOCYST COMPLEX PROTEIN EXO70"/>
    <property type="match status" value="1"/>
</dbReference>
<dbReference type="Pfam" id="PF20669">
    <property type="entry name" value="Exo70_N"/>
    <property type="match status" value="1"/>
</dbReference>
<dbReference type="Proteomes" id="UP000231279">
    <property type="component" value="Unassembled WGS sequence"/>
</dbReference>
<dbReference type="InterPro" id="IPR004140">
    <property type="entry name" value="Exo70"/>
</dbReference>
<dbReference type="AlphaFoldDB" id="A0A2G9HCJ2"/>
<keyword evidence="6" id="KW-1185">Reference proteome</keyword>
<evidence type="ECO:0000256" key="2">
    <source>
        <dbReference type="ARBA" id="ARBA00022448"/>
    </source>
</evidence>
<gene>
    <name evidence="5" type="ORF">CDL12_12107</name>
</gene>
<dbReference type="GO" id="GO:0005546">
    <property type="term" value="F:phosphatidylinositol-4,5-bisphosphate binding"/>
    <property type="evidence" value="ECO:0007669"/>
    <property type="project" value="InterPro"/>
</dbReference>
<dbReference type="InterPro" id="IPR046364">
    <property type="entry name" value="Exo70_C"/>
</dbReference>
<comment type="caution">
    <text evidence="5">The sequence shown here is derived from an EMBL/GenBank/DDBJ whole genome shotgun (WGS) entry which is preliminary data.</text>
</comment>
<dbReference type="GO" id="GO:0006887">
    <property type="term" value="P:exocytosis"/>
    <property type="evidence" value="ECO:0007669"/>
    <property type="project" value="UniProtKB-KW"/>
</dbReference>
<comment type="similarity">
    <text evidence="1 3">Belongs to the EXO70 family.</text>
</comment>
<evidence type="ECO:0000313" key="6">
    <source>
        <dbReference type="Proteomes" id="UP000231279"/>
    </source>
</evidence>
<comment type="function">
    <text evidence="3">Component of the exocyst complex.</text>
</comment>
<evidence type="ECO:0000259" key="4">
    <source>
        <dbReference type="Pfam" id="PF03081"/>
    </source>
</evidence>
<evidence type="ECO:0000313" key="5">
    <source>
        <dbReference type="EMBL" id="PIN15255.1"/>
    </source>
</evidence>
<proteinExistence type="inferred from homology"/>
<protein>
    <recommendedName>
        <fullName evidence="3">Exocyst subunit Exo70 family protein</fullName>
    </recommendedName>
</protein>
<organism evidence="5 6">
    <name type="scientific">Handroanthus impetiginosus</name>
    <dbReference type="NCBI Taxonomy" id="429701"/>
    <lineage>
        <taxon>Eukaryota</taxon>
        <taxon>Viridiplantae</taxon>
        <taxon>Streptophyta</taxon>
        <taxon>Embryophyta</taxon>
        <taxon>Tracheophyta</taxon>
        <taxon>Spermatophyta</taxon>
        <taxon>Magnoliopsida</taxon>
        <taxon>eudicotyledons</taxon>
        <taxon>Gunneridae</taxon>
        <taxon>Pentapetalae</taxon>
        <taxon>asterids</taxon>
        <taxon>lamiids</taxon>
        <taxon>Lamiales</taxon>
        <taxon>Bignoniaceae</taxon>
        <taxon>Crescentiina</taxon>
        <taxon>Tabebuia alliance</taxon>
        <taxon>Handroanthus</taxon>
    </lineage>
</organism>
<dbReference type="STRING" id="429701.A0A2G9HCJ2"/>
<dbReference type="GO" id="GO:0015031">
    <property type="term" value="P:protein transport"/>
    <property type="evidence" value="ECO:0007669"/>
    <property type="project" value="UniProtKB-KW"/>
</dbReference>
<keyword evidence="3" id="KW-0268">Exocytosis</keyword>
<dbReference type="SUPFAM" id="SSF74788">
    <property type="entry name" value="Cullin repeat-like"/>
    <property type="match status" value="1"/>
</dbReference>
<dbReference type="GO" id="GO:0000145">
    <property type="term" value="C:exocyst"/>
    <property type="evidence" value="ECO:0007669"/>
    <property type="project" value="InterPro"/>
</dbReference>
<feature type="domain" description="Exocyst complex subunit Exo70 C-terminal" evidence="4">
    <location>
        <begin position="269"/>
        <end position="625"/>
    </location>
</feature>
<reference evidence="6" key="1">
    <citation type="journal article" date="2018" name="Gigascience">
        <title>Genome assembly of the Pink Ipe (Handroanthus impetiginosus, Bignoniaceae), a highly valued, ecologically keystone Neotropical timber forest tree.</title>
        <authorList>
            <person name="Silva-Junior O.B."/>
            <person name="Grattapaglia D."/>
            <person name="Novaes E."/>
            <person name="Collevatti R.G."/>
        </authorList>
    </citation>
    <scope>NUCLEOTIDE SEQUENCE [LARGE SCALE GENOMIC DNA]</scope>
    <source>
        <strain evidence="6">cv. UFG-1</strain>
    </source>
</reference>
<dbReference type="Gene3D" id="1.20.1280.170">
    <property type="entry name" value="Exocyst complex component Exo70"/>
    <property type="match status" value="1"/>
</dbReference>
<keyword evidence="3" id="KW-0653">Protein transport</keyword>
<keyword evidence="2 3" id="KW-0813">Transport</keyword>
<sequence length="661" mass="75300">MVVSMEESHEILNLRAAREILKSSIEKSRNISTSVDETGSRLKITRHNLAFLQAAVKNMACGCALYHEIRSHVDRAIGPSCAVLKVLDVVYELQDSLDTHPRAAGLSVYLTNIKRLQESLKLLAGNCRLVILWLEDVLQFLKKNAADYEDDWYLVQVTKVTKILVELQGKGESFGQDGGFLSSAFDNLETECRHLLTDASFLHSSSPSQLQAITEVFAANNRLEKCMSIYAEIRIANARATFEALNIDYLDIKLSEAASVQTVDGYIDQWDKHMEFAVRHLLREEYRLCGEVYKEFGSDVWMNCFATIASQCGFIDIFDFGNKICKCKKEAMKLLKLLKIFSTLDKLRLDFNDLFGGKFCIKIQNQTRDLVKKVVDGVCEVFWELLVQVELQRESSPPPDGSIPRLVYFVTEYCNQLLEDENSSILIRVLEIYQVWNQVKFEEGILSNEIHNIMKAVEINLETWAKMFNDTALSYLFMMNNHWYLCNNVRGTKLGDLLGSSWLWAHEESAEYYAALYMRESWKKLLVHLCEEGLTFFPGGRAIDRNLVKKRIGAFCEAFDNMYKKQSKWVPSDKGLSWKISQLIVEAIVPHYKSYLQRFMPGIEHETDVGNDVKYSAESLEKLIGSLFQLKLGRYSSSKCTDLVGVKNAAANHFSSTPAAA</sequence>
<dbReference type="OrthoDB" id="1922221at2759"/>
<evidence type="ECO:0000256" key="3">
    <source>
        <dbReference type="RuleBase" id="RU365026"/>
    </source>
</evidence>
<dbReference type="Pfam" id="PF03081">
    <property type="entry name" value="Exo70_C"/>
    <property type="match status" value="1"/>
</dbReference>
<dbReference type="InterPro" id="IPR016159">
    <property type="entry name" value="Cullin_repeat-like_dom_sf"/>
</dbReference>
<accession>A0A2G9HCJ2</accession>
<dbReference type="EMBL" id="NKXS01002115">
    <property type="protein sequence ID" value="PIN15255.1"/>
    <property type="molecule type" value="Genomic_DNA"/>
</dbReference>
<evidence type="ECO:0000256" key="1">
    <source>
        <dbReference type="ARBA" id="ARBA00006756"/>
    </source>
</evidence>
<name>A0A2G9HCJ2_9LAMI</name>
<dbReference type="PANTHER" id="PTHR12542:SF85">
    <property type="entry name" value="EXOCYST SUBUNIT EXO70 FAMILY PROTEIN"/>
    <property type="match status" value="1"/>
</dbReference>